<evidence type="ECO:0000313" key="2">
    <source>
        <dbReference type="EMBL" id="KAL1835609.1"/>
    </source>
</evidence>
<dbReference type="Proteomes" id="UP001583172">
    <property type="component" value="Unassembled WGS sequence"/>
</dbReference>
<gene>
    <name evidence="2" type="ORF">VTJ49DRAFT_6336</name>
</gene>
<name>A0ABR3V1F2_HUMIN</name>
<accession>A0ABR3V1F2</accession>
<organism evidence="2 3">
    <name type="scientific">Humicola insolens</name>
    <name type="common">Soft-rot fungus</name>
    <dbReference type="NCBI Taxonomy" id="85995"/>
    <lineage>
        <taxon>Eukaryota</taxon>
        <taxon>Fungi</taxon>
        <taxon>Dikarya</taxon>
        <taxon>Ascomycota</taxon>
        <taxon>Pezizomycotina</taxon>
        <taxon>Sordariomycetes</taxon>
        <taxon>Sordariomycetidae</taxon>
        <taxon>Sordariales</taxon>
        <taxon>Chaetomiaceae</taxon>
        <taxon>Mycothermus</taxon>
    </lineage>
</organism>
<feature type="compositionally biased region" description="Acidic residues" evidence="1">
    <location>
        <begin position="143"/>
        <end position="158"/>
    </location>
</feature>
<feature type="region of interest" description="Disordered" evidence="1">
    <location>
        <begin position="271"/>
        <end position="299"/>
    </location>
</feature>
<feature type="region of interest" description="Disordered" evidence="1">
    <location>
        <begin position="125"/>
        <end position="165"/>
    </location>
</feature>
<keyword evidence="3" id="KW-1185">Reference proteome</keyword>
<feature type="compositionally biased region" description="Low complexity" evidence="1">
    <location>
        <begin position="192"/>
        <end position="204"/>
    </location>
</feature>
<feature type="region of interest" description="Disordered" evidence="1">
    <location>
        <begin position="187"/>
        <end position="255"/>
    </location>
</feature>
<evidence type="ECO:0000313" key="3">
    <source>
        <dbReference type="Proteomes" id="UP001583172"/>
    </source>
</evidence>
<comment type="caution">
    <text evidence="2">The sequence shown here is derived from an EMBL/GenBank/DDBJ whole genome shotgun (WGS) entry which is preliminary data.</text>
</comment>
<feature type="compositionally biased region" description="Polar residues" evidence="1">
    <location>
        <begin position="1"/>
        <end position="10"/>
    </location>
</feature>
<dbReference type="PANTHER" id="PTHR40642">
    <property type="entry name" value="YALI0F31295P"/>
    <property type="match status" value="1"/>
</dbReference>
<feature type="compositionally biased region" description="Basic and acidic residues" evidence="1">
    <location>
        <begin position="132"/>
        <end position="142"/>
    </location>
</feature>
<proteinExistence type="predicted"/>
<dbReference type="InterPro" id="IPR024526">
    <property type="entry name" value="DUF3807"/>
</dbReference>
<sequence length="299" mass="33298">MTASHKTQSAEVWGPPQLGHNNTKNQKAQRPPAEVQRSAKPPHTVLADLWQDHQLGHQKSQLSKTSPLSPELHPVKPAHDNASATPNMASASSFKVPQVTQADMLAFHDAHFSTLATDHFQAHFLRPSSHPPAHDDVTHPAADDEQDQYYEEEEDDDGLGYYPDGVKRTLTDEQIAIFRHSEIEALRRARESQSQSRNNNNHSNPSHHDEDAAQSGSEDGEVSSPLTTAATAAKKSKKRKRGKQNNRLRPGDEGFIDLRKRTWDVVDKGLATLDYGEEENTGPADDSSRIQRRCISYDD</sequence>
<dbReference type="Pfam" id="PF12720">
    <property type="entry name" value="DUF3807"/>
    <property type="match status" value="1"/>
</dbReference>
<feature type="compositionally biased region" description="Basic residues" evidence="1">
    <location>
        <begin position="234"/>
        <end position="246"/>
    </location>
</feature>
<feature type="compositionally biased region" description="Polar residues" evidence="1">
    <location>
        <begin position="57"/>
        <end position="68"/>
    </location>
</feature>
<dbReference type="EMBL" id="JAZGSY010000590">
    <property type="protein sequence ID" value="KAL1835609.1"/>
    <property type="molecule type" value="Genomic_DNA"/>
</dbReference>
<dbReference type="PANTHER" id="PTHR40642:SF1">
    <property type="entry name" value="YALI0F31295P"/>
    <property type="match status" value="1"/>
</dbReference>
<protein>
    <submittedName>
        <fullName evidence="2">Uncharacterized protein</fullName>
    </submittedName>
</protein>
<reference evidence="2 3" key="1">
    <citation type="journal article" date="2024" name="Commun. Biol.">
        <title>Comparative genomic analysis of thermophilic fungi reveals convergent evolutionary adaptations and gene losses.</title>
        <authorList>
            <person name="Steindorff A.S."/>
            <person name="Aguilar-Pontes M.V."/>
            <person name="Robinson A.J."/>
            <person name="Andreopoulos B."/>
            <person name="LaButti K."/>
            <person name="Kuo A."/>
            <person name="Mondo S."/>
            <person name="Riley R."/>
            <person name="Otillar R."/>
            <person name="Haridas S."/>
            <person name="Lipzen A."/>
            <person name="Grimwood J."/>
            <person name="Schmutz J."/>
            <person name="Clum A."/>
            <person name="Reid I.D."/>
            <person name="Moisan M.C."/>
            <person name="Butler G."/>
            <person name="Nguyen T.T.M."/>
            <person name="Dewar K."/>
            <person name="Conant G."/>
            <person name="Drula E."/>
            <person name="Henrissat B."/>
            <person name="Hansel C."/>
            <person name="Singer S."/>
            <person name="Hutchinson M.I."/>
            <person name="de Vries R.P."/>
            <person name="Natvig D.O."/>
            <person name="Powell A.J."/>
            <person name="Tsang A."/>
            <person name="Grigoriev I.V."/>
        </authorList>
    </citation>
    <scope>NUCLEOTIDE SEQUENCE [LARGE SCALE GENOMIC DNA]</scope>
    <source>
        <strain evidence="2 3">CBS 620.91</strain>
    </source>
</reference>
<evidence type="ECO:0000256" key="1">
    <source>
        <dbReference type="SAM" id="MobiDB-lite"/>
    </source>
</evidence>
<feature type="region of interest" description="Disordered" evidence="1">
    <location>
        <begin position="1"/>
        <end position="89"/>
    </location>
</feature>
<feature type="compositionally biased region" description="Polar residues" evidence="1">
    <location>
        <begin position="19"/>
        <end position="28"/>
    </location>
</feature>